<dbReference type="Gene3D" id="3.20.20.370">
    <property type="entry name" value="Glycoside hydrolase/deacetylase"/>
    <property type="match status" value="1"/>
</dbReference>
<dbReference type="EMBL" id="JACHIF010000003">
    <property type="protein sequence ID" value="MBB5037513.1"/>
    <property type="molecule type" value="Genomic_DNA"/>
</dbReference>
<dbReference type="InterPro" id="IPR011330">
    <property type="entry name" value="Glyco_hydro/deAcase_b/a-brl"/>
</dbReference>
<dbReference type="Proteomes" id="UP000534294">
    <property type="component" value="Unassembled WGS sequence"/>
</dbReference>
<organism evidence="4 5">
    <name type="scientific">Prosthecobacter dejongeii</name>
    <dbReference type="NCBI Taxonomy" id="48465"/>
    <lineage>
        <taxon>Bacteria</taxon>
        <taxon>Pseudomonadati</taxon>
        <taxon>Verrucomicrobiota</taxon>
        <taxon>Verrucomicrobiia</taxon>
        <taxon>Verrucomicrobiales</taxon>
        <taxon>Verrucomicrobiaceae</taxon>
        <taxon>Prosthecobacter</taxon>
    </lineage>
</organism>
<proteinExistence type="predicted"/>
<dbReference type="PANTHER" id="PTHR34216:SF3">
    <property type="entry name" value="POLY-BETA-1,6-N-ACETYL-D-GLUCOSAMINE N-DEACETYLASE"/>
    <property type="match status" value="1"/>
</dbReference>
<dbReference type="InterPro" id="IPR051398">
    <property type="entry name" value="Polysacch_Deacetylase"/>
</dbReference>
<gene>
    <name evidence="4" type="ORF">HNQ64_001762</name>
</gene>
<dbReference type="RefSeq" id="WP_184207493.1">
    <property type="nucleotide sequence ID" value="NZ_JACHIF010000003.1"/>
</dbReference>
<comment type="subcellular location">
    <subcellularLocation>
        <location evidence="1">Secreted</location>
    </subcellularLocation>
</comment>
<dbReference type="SUPFAM" id="SSF88713">
    <property type="entry name" value="Glycoside hydrolase/deacetylase"/>
    <property type="match status" value="1"/>
</dbReference>
<evidence type="ECO:0000313" key="5">
    <source>
        <dbReference type="Proteomes" id="UP000534294"/>
    </source>
</evidence>
<keyword evidence="2" id="KW-0732">Signal</keyword>
<evidence type="ECO:0000259" key="3">
    <source>
        <dbReference type="PROSITE" id="PS51677"/>
    </source>
</evidence>
<dbReference type="PANTHER" id="PTHR34216">
    <property type="match status" value="1"/>
</dbReference>
<dbReference type="InterPro" id="IPR002509">
    <property type="entry name" value="NODB_dom"/>
</dbReference>
<accession>A0A7W7YJU0</accession>
<dbReference type="PROSITE" id="PS51677">
    <property type="entry name" value="NODB"/>
    <property type="match status" value="1"/>
</dbReference>
<evidence type="ECO:0000313" key="4">
    <source>
        <dbReference type="EMBL" id="MBB5037513.1"/>
    </source>
</evidence>
<sequence>MNFFPASFPRGGQAAKSAVLVLAGVAARARQRLAGQGSVLAFHGLRAEATPVGVQDSSLHLPVGTFRALCQHLAAHYHVMPLVEMATLLQAGQALPPRAVALSFDDGYASNYHLAYPLLREFHLPATIFLTTGFLDGTSPLWFQQVDLALSSQQPTASSASLGETLAELKALPDARMREKVQSWVKDLPPSPAPAVTQPLSWDQVREMQASGLIHFGGHTHTHPILARCTPEQQREEIFTCRRRILAELGQAPRIFAFPNGGSGDFTPETLALLAEAGFESAWTMVSGRATPASPCLSLPRYGAPESVWELEATVSGAFELLRQWKGGRA</sequence>
<name>A0A7W7YJU0_9BACT</name>
<dbReference type="GO" id="GO:0016810">
    <property type="term" value="F:hydrolase activity, acting on carbon-nitrogen (but not peptide) bonds"/>
    <property type="evidence" value="ECO:0007669"/>
    <property type="project" value="InterPro"/>
</dbReference>
<reference evidence="4 5" key="1">
    <citation type="submission" date="2020-08" db="EMBL/GenBank/DDBJ databases">
        <title>Genomic Encyclopedia of Type Strains, Phase IV (KMG-IV): sequencing the most valuable type-strain genomes for metagenomic binning, comparative biology and taxonomic classification.</title>
        <authorList>
            <person name="Goeker M."/>
        </authorList>
    </citation>
    <scope>NUCLEOTIDE SEQUENCE [LARGE SCALE GENOMIC DNA]</scope>
    <source>
        <strain evidence="4 5">DSM 12251</strain>
    </source>
</reference>
<evidence type="ECO:0000256" key="1">
    <source>
        <dbReference type="ARBA" id="ARBA00004613"/>
    </source>
</evidence>
<dbReference type="Pfam" id="PF01522">
    <property type="entry name" value="Polysacc_deac_1"/>
    <property type="match status" value="1"/>
</dbReference>
<evidence type="ECO:0000256" key="2">
    <source>
        <dbReference type="ARBA" id="ARBA00022729"/>
    </source>
</evidence>
<protein>
    <submittedName>
        <fullName evidence="4">Peptidoglycan/xylan/chitin deacetylase (PgdA/CDA1 family)</fullName>
    </submittedName>
</protein>
<comment type="caution">
    <text evidence="4">The sequence shown here is derived from an EMBL/GenBank/DDBJ whole genome shotgun (WGS) entry which is preliminary data.</text>
</comment>
<dbReference type="AlphaFoldDB" id="A0A7W7YJU0"/>
<dbReference type="GO" id="GO:0005576">
    <property type="term" value="C:extracellular region"/>
    <property type="evidence" value="ECO:0007669"/>
    <property type="project" value="UniProtKB-SubCell"/>
</dbReference>
<dbReference type="CDD" id="cd10918">
    <property type="entry name" value="CE4_NodB_like_5s_6s"/>
    <property type="match status" value="1"/>
</dbReference>
<dbReference type="GO" id="GO:0005975">
    <property type="term" value="P:carbohydrate metabolic process"/>
    <property type="evidence" value="ECO:0007669"/>
    <property type="project" value="InterPro"/>
</dbReference>
<keyword evidence="5" id="KW-1185">Reference proteome</keyword>
<feature type="domain" description="NodB homology" evidence="3">
    <location>
        <begin position="98"/>
        <end position="330"/>
    </location>
</feature>